<feature type="compositionally biased region" description="Polar residues" evidence="1">
    <location>
        <begin position="490"/>
        <end position="500"/>
    </location>
</feature>
<evidence type="ECO:0000256" key="1">
    <source>
        <dbReference type="SAM" id="MobiDB-lite"/>
    </source>
</evidence>
<dbReference type="EMBL" id="CAJPDR010000566">
    <property type="protein sequence ID" value="CAF9939745.1"/>
    <property type="molecule type" value="Genomic_DNA"/>
</dbReference>
<accession>A0A8H3J2Y4</accession>
<dbReference type="Proteomes" id="UP000664203">
    <property type="component" value="Unassembled WGS sequence"/>
</dbReference>
<feature type="region of interest" description="Disordered" evidence="1">
    <location>
        <begin position="84"/>
        <end position="116"/>
    </location>
</feature>
<proteinExistence type="predicted"/>
<evidence type="ECO:0000313" key="2">
    <source>
        <dbReference type="EMBL" id="CAF9939745.1"/>
    </source>
</evidence>
<gene>
    <name evidence="2" type="ORF">ALECFALPRED_008279</name>
</gene>
<keyword evidence="3" id="KW-1185">Reference proteome</keyword>
<feature type="compositionally biased region" description="Polar residues" evidence="1">
    <location>
        <begin position="248"/>
        <end position="262"/>
    </location>
</feature>
<feature type="region of interest" description="Disordered" evidence="1">
    <location>
        <begin position="137"/>
        <end position="166"/>
    </location>
</feature>
<feature type="compositionally biased region" description="Basic and acidic residues" evidence="1">
    <location>
        <begin position="377"/>
        <end position="386"/>
    </location>
</feature>
<evidence type="ECO:0000313" key="3">
    <source>
        <dbReference type="Proteomes" id="UP000664203"/>
    </source>
</evidence>
<feature type="region of interest" description="Disordered" evidence="1">
    <location>
        <begin position="366"/>
        <end position="421"/>
    </location>
</feature>
<sequence>MQFQYLSLLRSGTKTHEKLIGLAEALKRWEDKKPEIVRSLSSVAPLRDELLSAGRRLMALGQDVSSIETILKLAGVSVTDGLRPQKQTEMRSQYHSVDLTPAGQKSSPLNGGSRLARGTAADLDSLNIGAGIFKGRSGITQQDSMRQDSSSSKRKRVDSRRDTEHQTEYAFCGGEFEKRPSRDQMPPPPIPIQQPFVYLARAPSSDMQGVNFQQDHVNATHFQRAPLTPQRHPSPSGLSRLMLAPGSSKTSLAGARSNNGQSHVDCRQSPRANAGTAGPVYARGGWRPPEYADMGRSGNYCSPNSSLPSIGQPPARRCIDYHQGSLIFPIELGDRTIDPSSRSYQSVISDDSSLYHRRQSALELQSNLESPAHFRKHETSPNREGRITLSRMPSFASRHSSNQGLGLSSHVRSSSRQTSLPSANFSFHHQQLAIATPAHQHVIASPPFSTRQPAYSSSLPSLGGINTEVFHRNNSFDPCPTPVNGEMRPCSSSNRDTFVLTQDPRAAPNRGRAPLTESQASGPRRRANRR</sequence>
<protein>
    <submittedName>
        <fullName evidence="2">Uncharacterized protein</fullName>
    </submittedName>
</protein>
<feature type="region of interest" description="Disordered" evidence="1">
    <location>
        <begin position="480"/>
        <end position="530"/>
    </location>
</feature>
<reference evidence="2" key="1">
    <citation type="submission" date="2021-03" db="EMBL/GenBank/DDBJ databases">
        <authorList>
            <person name="Tagirdzhanova G."/>
        </authorList>
    </citation>
    <scope>NUCLEOTIDE SEQUENCE</scope>
</reference>
<dbReference type="AlphaFoldDB" id="A0A8H3J2Y4"/>
<comment type="caution">
    <text evidence="2">The sequence shown here is derived from an EMBL/GenBank/DDBJ whole genome shotgun (WGS) entry which is preliminary data.</text>
</comment>
<organism evidence="2 3">
    <name type="scientific">Alectoria fallacina</name>
    <dbReference type="NCBI Taxonomy" id="1903189"/>
    <lineage>
        <taxon>Eukaryota</taxon>
        <taxon>Fungi</taxon>
        <taxon>Dikarya</taxon>
        <taxon>Ascomycota</taxon>
        <taxon>Pezizomycotina</taxon>
        <taxon>Lecanoromycetes</taxon>
        <taxon>OSLEUM clade</taxon>
        <taxon>Lecanoromycetidae</taxon>
        <taxon>Lecanorales</taxon>
        <taxon>Lecanorineae</taxon>
        <taxon>Parmeliaceae</taxon>
        <taxon>Alectoria</taxon>
    </lineage>
</organism>
<feature type="compositionally biased region" description="Low complexity" evidence="1">
    <location>
        <begin position="141"/>
        <end position="150"/>
    </location>
</feature>
<feature type="compositionally biased region" description="Polar residues" evidence="1">
    <location>
        <begin position="85"/>
        <end position="95"/>
    </location>
</feature>
<feature type="region of interest" description="Disordered" evidence="1">
    <location>
        <begin position="248"/>
        <end position="281"/>
    </location>
</feature>
<feature type="compositionally biased region" description="Low complexity" evidence="1">
    <location>
        <begin position="408"/>
        <end position="419"/>
    </location>
</feature>
<dbReference type="OrthoDB" id="5410764at2759"/>
<name>A0A8H3J2Y4_9LECA</name>
<feature type="compositionally biased region" description="Polar residues" evidence="1">
    <location>
        <begin position="397"/>
        <end position="406"/>
    </location>
</feature>